<name>A0A0C3LWC7_9AGAM</name>
<protein>
    <submittedName>
        <fullName evidence="1">Uncharacterized protein</fullName>
    </submittedName>
</protein>
<dbReference type="EMBL" id="KN823037">
    <property type="protein sequence ID" value="KIO25692.1"/>
    <property type="molecule type" value="Genomic_DNA"/>
</dbReference>
<sequence>MTEELTEIVRLELACSICGRGLWLIRSPRYALQQFLLTHDSGRQTVLIECVGTHEEEGSDSDGNKTTSIVTDFHLPVDVLSALLPAATYGAPIWVVADEEPAKRADIGAKSTMIQTHHLKHLPTSKQDLRHSCEEKQLPSRESKDSKTVSVHLLFPGDRLHFENTSVCAIQDFSDSDLTPPTKTLADWAEEYCASWSPLKEFRFIRTVYGWDLNEIQRQVASSMGSCHSGDGKKETATVIINGTKS</sequence>
<reference evidence="1 2" key="1">
    <citation type="submission" date="2014-04" db="EMBL/GenBank/DDBJ databases">
        <authorList>
            <consortium name="DOE Joint Genome Institute"/>
            <person name="Kuo A."/>
            <person name="Girlanda M."/>
            <person name="Perotto S."/>
            <person name="Kohler A."/>
            <person name="Nagy L.G."/>
            <person name="Floudas D."/>
            <person name="Copeland A."/>
            <person name="Barry K.W."/>
            <person name="Cichocki N."/>
            <person name="Veneault-Fourrey C."/>
            <person name="LaButti K."/>
            <person name="Lindquist E.A."/>
            <person name="Lipzen A."/>
            <person name="Lundell T."/>
            <person name="Morin E."/>
            <person name="Murat C."/>
            <person name="Sun H."/>
            <person name="Tunlid A."/>
            <person name="Henrissat B."/>
            <person name="Grigoriev I.V."/>
            <person name="Hibbett D.S."/>
            <person name="Martin F."/>
            <person name="Nordberg H.P."/>
            <person name="Cantor M.N."/>
            <person name="Hua S.X."/>
        </authorList>
    </citation>
    <scope>NUCLEOTIDE SEQUENCE [LARGE SCALE GENOMIC DNA]</scope>
    <source>
        <strain evidence="1 2">MUT 4182</strain>
    </source>
</reference>
<dbReference type="PANTHER" id="PTHR37848:SF1">
    <property type="entry name" value="SUN DOMAIN-CONTAINING PROTEIN"/>
    <property type="match status" value="1"/>
</dbReference>
<keyword evidence="2" id="KW-1185">Reference proteome</keyword>
<dbReference type="PANTHER" id="PTHR37848">
    <property type="entry name" value="EXPRESSED PROTEIN"/>
    <property type="match status" value="1"/>
</dbReference>
<dbReference type="Proteomes" id="UP000054248">
    <property type="component" value="Unassembled WGS sequence"/>
</dbReference>
<organism evidence="1 2">
    <name type="scientific">Tulasnella calospora MUT 4182</name>
    <dbReference type="NCBI Taxonomy" id="1051891"/>
    <lineage>
        <taxon>Eukaryota</taxon>
        <taxon>Fungi</taxon>
        <taxon>Dikarya</taxon>
        <taxon>Basidiomycota</taxon>
        <taxon>Agaricomycotina</taxon>
        <taxon>Agaricomycetes</taxon>
        <taxon>Cantharellales</taxon>
        <taxon>Tulasnellaceae</taxon>
        <taxon>Tulasnella</taxon>
    </lineage>
</organism>
<dbReference type="OrthoDB" id="203796at2759"/>
<accession>A0A0C3LWC7</accession>
<gene>
    <name evidence="1" type="ORF">M407DRAFT_24959</name>
</gene>
<dbReference type="AlphaFoldDB" id="A0A0C3LWC7"/>
<dbReference type="HOGENOM" id="CLU_1129789_0_0_1"/>
<evidence type="ECO:0000313" key="2">
    <source>
        <dbReference type="Proteomes" id="UP000054248"/>
    </source>
</evidence>
<proteinExistence type="predicted"/>
<evidence type="ECO:0000313" key="1">
    <source>
        <dbReference type="EMBL" id="KIO25692.1"/>
    </source>
</evidence>
<reference evidence="2" key="2">
    <citation type="submission" date="2015-01" db="EMBL/GenBank/DDBJ databases">
        <title>Evolutionary Origins and Diversification of the Mycorrhizal Mutualists.</title>
        <authorList>
            <consortium name="DOE Joint Genome Institute"/>
            <consortium name="Mycorrhizal Genomics Consortium"/>
            <person name="Kohler A."/>
            <person name="Kuo A."/>
            <person name="Nagy L.G."/>
            <person name="Floudas D."/>
            <person name="Copeland A."/>
            <person name="Barry K.W."/>
            <person name="Cichocki N."/>
            <person name="Veneault-Fourrey C."/>
            <person name="LaButti K."/>
            <person name="Lindquist E.A."/>
            <person name="Lipzen A."/>
            <person name="Lundell T."/>
            <person name="Morin E."/>
            <person name="Murat C."/>
            <person name="Riley R."/>
            <person name="Ohm R."/>
            <person name="Sun H."/>
            <person name="Tunlid A."/>
            <person name="Henrissat B."/>
            <person name="Grigoriev I.V."/>
            <person name="Hibbett D.S."/>
            <person name="Martin F."/>
        </authorList>
    </citation>
    <scope>NUCLEOTIDE SEQUENCE [LARGE SCALE GENOMIC DNA]</scope>
    <source>
        <strain evidence="2">MUT 4182</strain>
    </source>
</reference>